<dbReference type="EMBL" id="SMOL01000231">
    <property type="protein sequence ID" value="KAB2623071.1"/>
    <property type="molecule type" value="Genomic_DNA"/>
</dbReference>
<reference evidence="2 3" key="3">
    <citation type="submission" date="2019-11" db="EMBL/GenBank/DDBJ databases">
        <title>A de novo genome assembly of a pear dwarfing rootstock.</title>
        <authorList>
            <person name="Wang F."/>
            <person name="Wang J."/>
            <person name="Li S."/>
            <person name="Zhang Y."/>
            <person name="Fang M."/>
            <person name="Ma L."/>
            <person name="Zhao Y."/>
            <person name="Jiang S."/>
        </authorList>
    </citation>
    <scope>NUCLEOTIDE SEQUENCE [LARGE SCALE GENOMIC DNA]</scope>
    <source>
        <strain evidence="2">S2</strain>
        <tissue evidence="2">Leaf</tissue>
    </source>
</reference>
<evidence type="ECO:0000313" key="2">
    <source>
        <dbReference type="EMBL" id="KAB2623071.1"/>
    </source>
</evidence>
<organism evidence="2 3">
    <name type="scientific">Pyrus ussuriensis x Pyrus communis</name>
    <dbReference type="NCBI Taxonomy" id="2448454"/>
    <lineage>
        <taxon>Eukaryota</taxon>
        <taxon>Viridiplantae</taxon>
        <taxon>Streptophyta</taxon>
        <taxon>Embryophyta</taxon>
        <taxon>Tracheophyta</taxon>
        <taxon>Spermatophyta</taxon>
        <taxon>Magnoliopsida</taxon>
        <taxon>eudicotyledons</taxon>
        <taxon>Gunneridae</taxon>
        <taxon>Pentapetalae</taxon>
        <taxon>rosids</taxon>
        <taxon>fabids</taxon>
        <taxon>Rosales</taxon>
        <taxon>Rosaceae</taxon>
        <taxon>Amygdaloideae</taxon>
        <taxon>Maleae</taxon>
        <taxon>Pyrus</taxon>
    </lineage>
</organism>
<evidence type="ECO:0000256" key="1">
    <source>
        <dbReference type="SAM" id="MobiDB-lite"/>
    </source>
</evidence>
<sequence length="78" mass="8622">MEPAKSGSQSNKVLFMKKIDQPPPEEFETDIESVRVRGFGDYSAVGDMAGVGVGVAEREGVTLQELKKKMAEFSRERD</sequence>
<dbReference type="Proteomes" id="UP000327157">
    <property type="component" value="Chromosome 4"/>
</dbReference>
<feature type="region of interest" description="Disordered" evidence="1">
    <location>
        <begin position="1"/>
        <end position="27"/>
    </location>
</feature>
<name>A0A5N5HA68_9ROSA</name>
<evidence type="ECO:0000313" key="3">
    <source>
        <dbReference type="Proteomes" id="UP000327157"/>
    </source>
</evidence>
<dbReference type="AlphaFoldDB" id="A0A5N5HA68"/>
<feature type="compositionally biased region" description="Polar residues" evidence="1">
    <location>
        <begin position="1"/>
        <end position="12"/>
    </location>
</feature>
<comment type="caution">
    <text evidence="2">The sequence shown here is derived from an EMBL/GenBank/DDBJ whole genome shotgun (WGS) entry which is preliminary data.</text>
</comment>
<reference evidence="3" key="2">
    <citation type="submission" date="2019-10" db="EMBL/GenBank/DDBJ databases">
        <title>A de novo genome assembly of a pear dwarfing rootstock.</title>
        <authorList>
            <person name="Wang F."/>
            <person name="Wang J."/>
            <person name="Li S."/>
            <person name="Zhang Y."/>
            <person name="Fang M."/>
            <person name="Ma L."/>
            <person name="Zhao Y."/>
            <person name="Jiang S."/>
        </authorList>
    </citation>
    <scope>NUCLEOTIDE SEQUENCE [LARGE SCALE GENOMIC DNA]</scope>
</reference>
<keyword evidence="3" id="KW-1185">Reference proteome</keyword>
<gene>
    <name evidence="2" type="ORF">D8674_025253</name>
</gene>
<proteinExistence type="predicted"/>
<reference evidence="2 3" key="1">
    <citation type="submission" date="2019-09" db="EMBL/GenBank/DDBJ databases">
        <authorList>
            <person name="Ou C."/>
        </authorList>
    </citation>
    <scope>NUCLEOTIDE SEQUENCE [LARGE SCALE GENOMIC DNA]</scope>
    <source>
        <strain evidence="2">S2</strain>
        <tissue evidence="2">Leaf</tissue>
    </source>
</reference>
<protein>
    <submittedName>
        <fullName evidence="2">dCTP pyrophosphatase 1-like</fullName>
    </submittedName>
</protein>
<accession>A0A5N5HA68</accession>